<feature type="binding site" evidence="16">
    <location>
        <position position="311"/>
    </location>
    <ligand>
        <name>Zn(2+)</name>
        <dbReference type="ChEBI" id="CHEBI:29105"/>
        <note>catalytic</note>
    </ligand>
</feature>
<keyword evidence="9 18" id="KW-0378">Hydrolase</keyword>
<feature type="domain" description="Peptidase M1 membrane alanine aminopeptidase" evidence="19">
    <location>
        <begin position="235"/>
        <end position="451"/>
    </location>
</feature>
<evidence type="ECO:0000313" key="23">
    <source>
        <dbReference type="RefSeq" id="XP_004501449.1"/>
    </source>
</evidence>
<dbReference type="Proteomes" id="UP000087171">
    <property type="component" value="Chromosome Ca5"/>
</dbReference>
<feature type="binding site" evidence="16">
    <location>
        <position position="307"/>
    </location>
    <ligand>
        <name>Zn(2+)</name>
        <dbReference type="ChEBI" id="CHEBI:29105"/>
        <note>catalytic</note>
    </ligand>
</feature>
<feature type="binding site" evidence="16">
    <location>
        <position position="330"/>
    </location>
    <ligand>
        <name>Zn(2+)</name>
        <dbReference type="ChEBI" id="CHEBI:29105"/>
        <note>catalytic</note>
    </ligand>
</feature>
<evidence type="ECO:0000256" key="12">
    <source>
        <dbReference type="ARBA" id="ARBA00022848"/>
    </source>
</evidence>
<evidence type="ECO:0000256" key="1">
    <source>
        <dbReference type="ARBA" id="ARBA00000098"/>
    </source>
</evidence>
<dbReference type="KEGG" id="cam:101506534"/>
<dbReference type="GO" id="GO:0016285">
    <property type="term" value="F:alanyl aminopeptidase activity"/>
    <property type="evidence" value="ECO:0007669"/>
    <property type="project" value="UniProtKB-EC"/>
</dbReference>
<evidence type="ECO:0000256" key="10">
    <source>
        <dbReference type="ARBA" id="ARBA00022824"/>
    </source>
</evidence>
<dbReference type="PANTHER" id="PTHR11533:SF174">
    <property type="entry name" value="PUROMYCIN-SENSITIVE AMINOPEPTIDASE-RELATED"/>
    <property type="match status" value="1"/>
</dbReference>
<dbReference type="SUPFAM" id="SSF63737">
    <property type="entry name" value="Leukotriene A4 hydrolase N-terminal domain"/>
    <property type="match status" value="1"/>
</dbReference>
<keyword evidence="22" id="KW-1185">Reference proteome</keyword>
<dbReference type="SUPFAM" id="SSF55486">
    <property type="entry name" value="Metalloproteases ('zincins'), catalytic domain"/>
    <property type="match status" value="1"/>
</dbReference>
<evidence type="ECO:0000256" key="9">
    <source>
        <dbReference type="ARBA" id="ARBA00022801"/>
    </source>
</evidence>
<dbReference type="Pfam" id="PF17900">
    <property type="entry name" value="Peptidase_M1_N"/>
    <property type="match status" value="1"/>
</dbReference>
<dbReference type="InterPro" id="IPR050344">
    <property type="entry name" value="Peptidase_M1_aminopeptidases"/>
</dbReference>
<evidence type="ECO:0000259" key="21">
    <source>
        <dbReference type="Pfam" id="PF17900"/>
    </source>
</evidence>
<keyword evidence="14" id="KW-0472">Membrane</keyword>
<dbReference type="GO" id="GO:0005737">
    <property type="term" value="C:cytoplasm"/>
    <property type="evidence" value="ECO:0007669"/>
    <property type="project" value="UniProtKB-SubCell"/>
</dbReference>
<comment type="catalytic activity">
    <reaction evidence="1">
        <text>Release of an N-terminal amino acid, Xaa-|-Yaa- from a peptide, amide or arylamide. Xaa is preferably Ala, but may be most amino acids including Pro (slow action). When a terminal hydrophobic residue is followed by a prolyl residue, the two may be released as an intact Xaa-Pro dipeptide.</text>
        <dbReference type="EC" id="3.4.11.2"/>
    </reaction>
</comment>
<dbReference type="Gene3D" id="2.60.40.1730">
    <property type="entry name" value="tricorn interacting facor f3 domain"/>
    <property type="match status" value="1"/>
</dbReference>
<dbReference type="FunFam" id="1.10.390.10:FF:000001">
    <property type="entry name" value="Aminopeptidase"/>
    <property type="match status" value="1"/>
</dbReference>
<evidence type="ECO:0000259" key="20">
    <source>
        <dbReference type="Pfam" id="PF11838"/>
    </source>
</evidence>
<keyword evidence="13 18" id="KW-0482">Metalloprotease</keyword>
<evidence type="ECO:0000256" key="18">
    <source>
        <dbReference type="RuleBase" id="RU364040"/>
    </source>
</evidence>
<dbReference type="GO" id="GO:0005615">
    <property type="term" value="C:extracellular space"/>
    <property type="evidence" value="ECO:0007669"/>
    <property type="project" value="TreeGrafter"/>
</dbReference>
<keyword evidence="10" id="KW-0256">Endoplasmic reticulum</keyword>
<dbReference type="FunFam" id="1.25.50.20:FF:000002">
    <property type="entry name" value="Aminopeptidase"/>
    <property type="match status" value="1"/>
</dbReference>
<evidence type="ECO:0000256" key="11">
    <source>
        <dbReference type="ARBA" id="ARBA00022833"/>
    </source>
</evidence>
<keyword evidence="6" id="KW-0963">Cytoplasm</keyword>
<keyword evidence="5 18" id="KW-0031">Aminopeptidase</keyword>
<evidence type="ECO:0000256" key="6">
    <source>
        <dbReference type="ARBA" id="ARBA00022490"/>
    </source>
</evidence>
<feature type="domain" description="ERAP1-like C-terminal" evidence="20">
    <location>
        <begin position="531"/>
        <end position="848"/>
    </location>
</feature>
<sequence>MDQFKGQPRLPKFAVPKRYDIRLKPDLIECRFSGSVSVNLDIVIATTFIVLNAAELSVTNDSVSFTNRDSSKVFKPSRVELFENDEILVLEFPEEIPVGLGVLSIQFEGILNDKMKGFYRSKYEHNGEKRNMAVTQFEPADARRCFPCWDEPACKATFKITLDVPSDLVALSNMPIAEEKIDRNLKTVTYQESPIMSTYLVAVVVGLFDYVEDHTSDGVKVRVYCQVGKANQGKFALDVAVKTLGLYKDYFDTPYTLPKLDMIAIPDFAAGAMENYGLVTYRETALLYDDQNSAAANKQRVAIVVAHELAHQWFGNLVTMEWWTHLWLNEGFATWVSYLAADGLFPEWKIWSQFLHECTAGLRLDGLAESHPIEVEINHAREIDEIFDAISYRKGASVIRMLQSYLGAECFQRSLASYIKRHACSNAKTEDLWAALEEGSGEPVNKLMTSWTKQQGYPVVTVKVNNQNLEFDQSQFLSSGAQGEGHWIIPITLCFGSYDVRKNFLLQTKTETRDVKELLGSQIADKGGNSWIKLNVEQAGFYRVKYDELLAAKLRHAVEKQLLSPSDRFGILDDTYALCMAGKESLTSLINLMGAYREEVDYTVLSNLISISHKVGSIAADAVPDLLDYFKQFFVNLFQFSAERLGWDPKPGESHDDALLRGEILTSLAEFGHDQTLDEASKRFQAFLEDRNTPLLPPDIRRAVYVAVMKRASKSNRLGYESLLKVYRETDLSQEKTRILGSLASSLDPDLILEVLNFMLSSEVRSQDAVFGLGVSQEGRDVAWAWLKENWEHISKTYGGGFLITRFVSAVVSPFASLEKAKEAEDFFASHPMPSIARTLKQSLERVNINANWVQSVQNEKSLADAIKELAYRKY</sequence>
<evidence type="ECO:0000256" key="16">
    <source>
        <dbReference type="PIRSR" id="PIRSR634016-3"/>
    </source>
</evidence>
<dbReference type="CDD" id="cd09601">
    <property type="entry name" value="M1_APN-Q_like"/>
    <property type="match status" value="1"/>
</dbReference>
<dbReference type="STRING" id="3827.A0A1S2Y9D8"/>
<evidence type="ECO:0000256" key="3">
    <source>
        <dbReference type="ARBA" id="ARBA00004496"/>
    </source>
</evidence>
<dbReference type="InterPro" id="IPR027268">
    <property type="entry name" value="Peptidase_M4/M1_CTD_sf"/>
</dbReference>
<evidence type="ECO:0000256" key="15">
    <source>
        <dbReference type="PIRSR" id="PIRSR634016-1"/>
    </source>
</evidence>
<comment type="similarity">
    <text evidence="4 18">Belongs to the peptidase M1 family.</text>
</comment>
<gene>
    <name evidence="23" type="primary">LOC101506534</name>
</gene>
<dbReference type="Pfam" id="PF11838">
    <property type="entry name" value="ERAP1_C"/>
    <property type="match status" value="1"/>
</dbReference>
<evidence type="ECO:0000256" key="8">
    <source>
        <dbReference type="ARBA" id="ARBA00022723"/>
    </source>
</evidence>
<dbReference type="GO" id="GO:0006508">
    <property type="term" value="P:proteolysis"/>
    <property type="evidence" value="ECO:0007669"/>
    <property type="project" value="UniProtKB-KW"/>
</dbReference>
<dbReference type="OrthoDB" id="10031169at2759"/>
<evidence type="ECO:0000256" key="13">
    <source>
        <dbReference type="ARBA" id="ARBA00023049"/>
    </source>
</evidence>
<dbReference type="GO" id="GO:0043171">
    <property type="term" value="P:peptide catabolic process"/>
    <property type="evidence" value="ECO:0007669"/>
    <property type="project" value="TreeGrafter"/>
</dbReference>
<dbReference type="PaxDb" id="3827-XP_004501449.1"/>
<feature type="active site" description="Proton acceptor" evidence="15">
    <location>
        <position position="308"/>
    </location>
</feature>
<dbReference type="GO" id="GO:0016020">
    <property type="term" value="C:membrane"/>
    <property type="evidence" value="ECO:0007669"/>
    <property type="project" value="TreeGrafter"/>
</dbReference>
<dbReference type="GeneID" id="101506534"/>
<dbReference type="GO" id="GO:0042277">
    <property type="term" value="F:peptide binding"/>
    <property type="evidence" value="ECO:0007669"/>
    <property type="project" value="TreeGrafter"/>
</dbReference>
<dbReference type="Pfam" id="PF01433">
    <property type="entry name" value="Peptidase_M1"/>
    <property type="match status" value="1"/>
</dbReference>
<reference evidence="23" key="2">
    <citation type="submission" date="2025-08" db="UniProtKB">
        <authorList>
            <consortium name="RefSeq"/>
        </authorList>
    </citation>
    <scope>IDENTIFICATION</scope>
    <source>
        <tissue evidence="23">Etiolated seedlings</tissue>
    </source>
</reference>
<accession>A0A1S2Y9D8</accession>
<dbReference type="FunFam" id="2.60.40.1730:FF:000009">
    <property type="entry name" value="Aminopeptidase"/>
    <property type="match status" value="1"/>
</dbReference>
<dbReference type="PANTHER" id="PTHR11533">
    <property type="entry name" value="PROTEASE M1 ZINC METALLOPROTEASE"/>
    <property type="match status" value="1"/>
</dbReference>
<dbReference type="InterPro" id="IPR034016">
    <property type="entry name" value="M1_APN-typ"/>
</dbReference>
<evidence type="ECO:0000259" key="19">
    <source>
        <dbReference type="Pfam" id="PF01433"/>
    </source>
</evidence>
<feature type="domain" description="Aminopeptidase N-like N-terminal" evidence="21">
    <location>
        <begin position="15"/>
        <end position="200"/>
    </location>
</feature>
<dbReference type="Gene3D" id="2.60.40.1910">
    <property type="match status" value="1"/>
</dbReference>
<organism evidence="22 23">
    <name type="scientific">Cicer arietinum</name>
    <name type="common">Chickpea</name>
    <name type="synonym">Garbanzo</name>
    <dbReference type="NCBI Taxonomy" id="3827"/>
    <lineage>
        <taxon>Eukaryota</taxon>
        <taxon>Viridiplantae</taxon>
        <taxon>Streptophyta</taxon>
        <taxon>Embryophyta</taxon>
        <taxon>Tracheophyta</taxon>
        <taxon>Spermatophyta</taxon>
        <taxon>Magnoliopsida</taxon>
        <taxon>eudicotyledons</taxon>
        <taxon>Gunneridae</taxon>
        <taxon>Pentapetalae</taxon>
        <taxon>rosids</taxon>
        <taxon>fabids</taxon>
        <taxon>Fabales</taxon>
        <taxon>Fabaceae</taxon>
        <taxon>Papilionoideae</taxon>
        <taxon>50 kb inversion clade</taxon>
        <taxon>NPAAA clade</taxon>
        <taxon>Hologalegina</taxon>
        <taxon>IRL clade</taxon>
        <taxon>Cicereae</taxon>
        <taxon>Cicer</taxon>
    </lineage>
</organism>
<dbReference type="InterPro" id="IPR014782">
    <property type="entry name" value="Peptidase_M1_dom"/>
</dbReference>
<dbReference type="InterPro" id="IPR024571">
    <property type="entry name" value="ERAP1-like_C_dom"/>
</dbReference>
<evidence type="ECO:0000256" key="4">
    <source>
        <dbReference type="ARBA" id="ARBA00010136"/>
    </source>
</evidence>
<keyword evidence="8 16" id="KW-0479">Metal-binding</keyword>
<dbReference type="AlphaFoldDB" id="A0A1S2Y9D8"/>
<keyword evidence="7 18" id="KW-0645">Protease</keyword>
<reference evidence="22" key="1">
    <citation type="journal article" date="2013" name="Nat. Biotechnol.">
        <title>Draft genome sequence of chickpea (Cicer arietinum) provides a resource for trait improvement.</title>
        <authorList>
            <person name="Varshney R.K."/>
            <person name="Song C."/>
            <person name="Saxena R.K."/>
            <person name="Azam S."/>
            <person name="Yu S."/>
            <person name="Sharpe A.G."/>
            <person name="Cannon S."/>
            <person name="Baek J."/>
            <person name="Rosen B.D."/>
            <person name="Tar'an B."/>
            <person name="Millan T."/>
            <person name="Zhang X."/>
            <person name="Ramsay L.D."/>
            <person name="Iwata A."/>
            <person name="Wang Y."/>
            <person name="Nelson W."/>
            <person name="Farmer A.D."/>
            <person name="Gaur P.M."/>
            <person name="Soderlund C."/>
            <person name="Penmetsa R.V."/>
            <person name="Xu C."/>
            <person name="Bharti A.K."/>
            <person name="He W."/>
            <person name="Winter P."/>
            <person name="Zhao S."/>
            <person name="Hane J.K."/>
            <person name="Carrasquilla-Garcia N."/>
            <person name="Condie J.A."/>
            <person name="Upadhyaya H.D."/>
            <person name="Luo M.C."/>
            <person name="Thudi M."/>
            <person name="Gowda C.L."/>
            <person name="Singh N.P."/>
            <person name="Lichtenzveig J."/>
            <person name="Gali K.K."/>
            <person name="Rubio J."/>
            <person name="Nadarajan N."/>
            <person name="Dolezel J."/>
            <person name="Bansal K.C."/>
            <person name="Xu X."/>
            <person name="Edwards D."/>
            <person name="Zhang G."/>
            <person name="Kahl G."/>
            <person name="Gil J."/>
            <person name="Singh K.B."/>
            <person name="Datta S.K."/>
            <person name="Jackson S.A."/>
            <person name="Wang J."/>
            <person name="Cook D.R."/>
        </authorList>
    </citation>
    <scope>NUCLEOTIDE SEQUENCE [LARGE SCALE GENOMIC DNA]</scope>
    <source>
        <strain evidence="22">cv. CDC Frontier</strain>
    </source>
</reference>
<feature type="site" description="Transition state stabilizer" evidence="17">
    <location>
        <position position="392"/>
    </location>
</feature>
<dbReference type="GO" id="GO:0070006">
    <property type="term" value="F:metalloaminopeptidase activity"/>
    <property type="evidence" value="ECO:0007669"/>
    <property type="project" value="TreeGrafter"/>
</dbReference>
<evidence type="ECO:0000313" key="22">
    <source>
        <dbReference type="Proteomes" id="UP000087171"/>
    </source>
</evidence>
<comment type="subcellular location">
    <subcellularLocation>
        <location evidence="3">Cytoplasm</location>
    </subcellularLocation>
    <subcellularLocation>
        <location evidence="2">Microsome membrane</location>
        <topology evidence="2">Peripheral membrane protein</topology>
    </subcellularLocation>
</comment>
<proteinExistence type="inferred from homology"/>
<dbReference type="eggNOG" id="KOG1046">
    <property type="taxonomic scope" value="Eukaryota"/>
</dbReference>
<evidence type="ECO:0000256" key="5">
    <source>
        <dbReference type="ARBA" id="ARBA00022438"/>
    </source>
</evidence>
<dbReference type="EC" id="3.4.11.-" evidence="18"/>
<dbReference type="PRINTS" id="PR00756">
    <property type="entry name" value="ALADIPTASE"/>
</dbReference>
<dbReference type="InterPro" id="IPR042097">
    <property type="entry name" value="Aminopeptidase_N-like_N_sf"/>
</dbReference>
<evidence type="ECO:0000256" key="14">
    <source>
        <dbReference type="ARBA" id="ARBA00023136"/>
    </source>
</evidence>
<dbReference type="GO" id="GO:0008270">
    <property type="term" value="F:zinc ion binding"/>
    <property type="evidence" value="ECO:0007669"/>
    <property type="project" value="UniProtKB-UniRule"/>
</dbReference>
<dbReference type="InterPro" id="IPR045357">
    <property type="entry name" value="Aminopeptidase_N-like_N"/>
</dbReference>
<dbReference type="InterPro" id="IPR001930">
    <property type="entry name" value="Peptidase_M1"/>
</dbReference>
<evidence type="ECO:0000256" key="7">
    <source>
        <dbReference type="ARBA" id="ARBA00022670"/>
    </source>
</evidence>
<protein>
    <recommendedName>
        <fullName evidence="18">Aminopeptidase</fullName>
        <ecNumber evidence="18">3.4.11.-</ecNumber>
    </recommendedName>
</protein>
<name>A0A1S2Y9D8_CICAR</name>
<keyword evidence="12" id="KW-0492">Microsome</keyword>
<dbReference type="FunFam" id="2.60.40.1910:FF:000007">
    <property type="entry name" value="Aminopeptidase"/>
    <property type="match status" value="1"/>
</dbReference>
<comment type="cofactor">
    <cofactor evidence="16 18">
        <name>Zn(2+)</name>
        <dbReference type="ChEBI" id="CHEBI:29105"/>
    </cofactor>
    <text evidence="16 18">Binds 1 zinc ion per subunit.</text>
</comment>
<evidence type="ECO:0000256" key="2">
    <source>
        <dbReference type="ARBA" id="ARBA00004174"/>
    </source>
</evidence>
<evidence type="ECO:0000256" key="17">
    <source>
        <dbReference type="PIRSR" id="PIRSR634016-4"/>
    </source>
</evidence>
<dbReference type="Gene3D" id="1.25.50.20">
    <property type="match status" value="1"/>
</dbReference>
<keyword evidence="11 16" id="KW-0862">Zinc</keyword>
<dbReference type="Gene3D" id="1.10.390.10">
    <property type="entry name" value="Neutral Protease Domain 2"/>
    <property type="match status" value="1"/>
</dbReference>
<dbReference type="RefSeq" id="XP_004501449.1">
    <property type="nucleotide sequence ID" value="XM_004501392.3"/>
</dbReference>